<gene>
    <name evidence="1" type="ORF">CHS0354_032480</name>
</gene>
<protein>
    <submittedName>
        <fullName evidence="1">Uncharacterized protein</fullName>
    </submittedName>
</protein>
<accession>A0AAE0VZK3</accession>
<dbReference type="EMBL" id="JAEAOA010001917">
    <property type="protein sequence ID" value="KAK3595966.1"/>
    <property type="molecule type" value="Genomic_DNA"/>
</dbReference>
<reference evidence="1" key="1">
    <citation type="journal article" date="2021" name="Genome Biol. Evol.">
        <title>A High-Quality Reference Genome for a Parasitic Bivalve with Doubly Uniparental Inheritance (Bivalvia: Unionida).</title>
        <authorList>
            <person name="Smith C.H."/>
        </authorList>
    </citation>
    <scope>NUCLEOTIDE SEQUENCE</scope>
    <source>
        <strain evidence="1">CHS0354</strain>
    </source>
</reference>
<dbReference type="AlphaFoldDB" id="A0AAE0VZK3"/>
<keyword evidence="2" id="KW-1185">Reference proteome</keyword>
<proteinExistence type="predicted"/>
<reference evidence="1" key="2">
    <citation type="journal article" date="2021" name="Genome Biol. Evol.">
        <title>Developing a high-quality reference genome for a parasitic bivalve with doubly uniparental inheritance (Bivalvia: Unionida).</title>
        <authorList>
            <person name="Smith C.H."/>
        </authorList>
    </citation>
    <scope>NUCLEOTIDE SEQUENCE</scope>
    <source>
        <strain evidence="1">CHS0354</strain>
        <tissue evidence="1">Mantle</tissue>
    </source>
</reference>
<organism evidence="1 2">
    <name type="scientific">Potamilus streckersoni</name>
    <dbReference type="NCBI Taxonomy" id="2493646"/>
    <lineage>
        <taxon>Eukaryota</taxon>
        <taxon>Metazoa</taxon>
        <taxon>Spiralia</taxon>
        <taxon>Lophotrochozoa</taxon>
        <taxon>Mollusca</taxon>
        <taxon>Bivalvia</taxon>
        <taxon>Autobranchia</taxon>
        <taxon>Heteroconchia</taxon>
        <taxon>Palaeoheterodonta</taxon>
        <taxon>Unionida</taxon>
        <taxon>Unionoidea</taxon>
        <taxon>Unionidae</taxon>
        <taxon>Ambleminae</taxon>
        <taxon>Lampsilini</taxon>
        <taxon>Potamilus</taxon>
    </lineage>
</organism>
<evidence type="ECO:0000313" key="1">
    <source>
        <dbReference type="EMBL" id="KAK3595966.1"/>
    </source>
</evidence>
<reference evidence="1" key="3">
    <citation type="submission" date="2023-05" db="EMBL/GenBank/DDBJ databases">
        <authorList>
            <person name="Smith C.H."/>
        </authorList>
    </citation>
    <scope>NUCLEOTIDE SEQUENCE</scope>
    <source>
        <strain evidence="1">CHS0354</strain>
        <tissue evidence="1">Mantle</tissue>
    </source>
</reference>
<evidence type="ECO:0000313" key="2">
    <source>
        <dbReference type="Proteomes" id="UP001195483"/>
    </source>
</evidence>
<name>A0AAE0VZK3_9BIVA</name>
<comment type="caution">
    <text evidence="1">The sequence shown here is derived from an EMBL/GenBank/DDBJ whole genome shotgun (WGS) entry which is preliminary data.</text>
</comment>
<sequence>MADMKLKKTIVPLHKYKINIALCGDEEMSFSKPTSNQQTSMIASWASDEFLAGLEQDVSFIGEHNASLKGLHGPRKKILADVEVIKLQDFKKVLDEAKTEMVLNQISVTYK</sequence>
<dbReference type="Proteomes" id="UP001195483">
    <property type="component" value="Unassembled WGS sequence"/>
</dbReference>